<sequence length="492" mass="54708">MKVFINCLSILISLILCTEVQAKDLFVDTVPQVIDATKQLKPGDTLTLADGVYKDIKWVIPVSGNAENPIVIRANNGGKVSITGNSNVELRGSFIVFDGLVFKDGNRIPSQWKSHGPGLIAIYGSYNRVTNCVVDDFDNVKSAYLTTFLDSDGGVPVHCRVDHCSFLNKKTQDQVINLNNRIHKRSSTPAPPMYHRIDHCLISSPYKKKGNAGGGIRIGYYRNDLGRCLVDSNLFVRQNSEPEIITSKCQENVIYANTFIDCRGTTNLRHGDKQVLLNNFFIAKSDAYGCGGIFIWGANHLIACNYFELNSTLKTRGNAAIYLNPGPASSNHALAKDLFIVNNLFVNNNGYAIHTEPLKDRREKWAAKNNLEFKLPFNIAILGNVFFQHKYFENDFIYTSQSHKALGSFKGNFYRGSGSGLNGNTEGMKKKKFSMKDEKLGLKKRPAGLPLQNCDYPNIQGIYLDLSKLVSEGVKGAPLKKEDVGPSWNKKF</sequence>
<evidence type="ECO:0000313" key="2">
    <source>
        <dbReference type="Proteomes" id="UP000826212"/>
    </source>
</evidence>
<organism evidence="1 2">
    <name type="scientific">Halosquirtibacter laminarini</name>
    <dbReference type="NCBI Taxonomy" id="3374600"/>
    <lineage>
        <taxon>Bacteria</taxon>
        <taxon>Pseudomonadati</taxon>
        <taxon>Bacteroidota</taxon>
        <taxon>Bacteroidia</taxon>
        <taxon>Marinilabiliales</taxon>
        <taxon>Prolixibacteraceae</taxon>
        <taxon>Halosquirtibacter</taxon>
    </lineage>
</organism>
<dbReference type="EMBL" id="CP081303">
    <property type="protein sequence ID" value="QZE13007.1"/>
    <property type="molecule type" value="Genomic_DNA"/>
</dbReference>
<name>A0AC61NLE6_9BACT</name>
<keyword evidence="2" id="KW-1185">Reference proteome</keyword>
<protein>
    <submittedName>
        <fullName evidence="1">Uncharacterized protein</fullName>
    </submittedName>
</protein>
<proteinExistence type="predicted"/>
<gene>
    <name evidence="1" type="ORF">K4L44_10445</name>
</gene>
<reference evidence="1" key="1">
    <citation type="submission" date="2021-08" db="EMBL/GenBank/DDBJ databases">
        <title>Novel anaerobic bacterium isolated from sea squirt in East Sea, Republic of Korea.</title>
        <authorList>
            <person name="Nguyen T.H."/>
            <person name="Li Z."/>
            <person name="Lee Y.-J."/>
            <person name="Ko J."/>
            <person name="Kim S.-G."/>
        </authorList>
    </citation>
    <scope>NUCLEOTIDE SEQUENCE</scope>
    <source>
        <strain evidence="1">KCTC 25031</strain>
    </source>
</reference>
<accession>A0AC61NLE6</accession>
<dbReference type="Proteomes" id="UP000826212">
    <property type="component" value="Chromosome"/>
</dbReference>
<evidence type="ECO:0000313" key="1">
    <source>
        <dbReference type="EMBL" id="QZE13007.1"/>
    </source>
</evidence>